<comment type="caution">
    <text evidence="1">The sequence shown here is derived from an EMBL/GenBank/DDBJ whole genome shotgun (WGS) entry which is preliminary data.</text>
</comment>
<dbReference type="EMBL" id="MU250551">
    <property type="protein sequence ID" value="KAG7442388.1"/>
    <property type="molecule type" value="Genomic_DNA"/>
</dbReference>
<accession>A0A9P7VKS5</accession>
<organism evidence="1 2">
    <name type="scientific">Guyanagaster necrorhizus</name>
    <dbReference type="NCBI Taxonomy" id="856835"/>
    <lineage>
        <taxon>Eukaryota</taxon>
        <taxon>Fungi</taxon>
        <taxon>Dikarya</taxon>
        <taxon>Basidiomycota</taxon>
        <taxon>Agaricomycotina</taxon>
        <taxon>Agaricomycetes</taxon>
        <taxon>Agaricomycetidae</taxon>
        <taxon>Agaricales</taxon>
        <taxon>Marasmiineae</taxon>
        <taxon>Physalacriaceae</taxon>
        <taxon>Guyanagaster</taxon>
    </lineage>
</organism>
<name>A0A9P7VKS5_9AGAR</name>
<keyword evidence="2" id="KW-1185">Reference proteome</keyword>
<protein>
    <submittedName>
        <fullName evidence="1">Uncharacterized protein</fullName>
    </submittedName>
</protein>
<reference evidence="1" key="1">
    <citation type="submission" date="2020-11" db="EMBL/GenBank/DDBJ databases">
        <title>Adaptations for nitrogen fixation in a non-lichenized fungal sporocarp promotes dispersal by wood-feeding termites.</title>
        <authorList>
            <consortium name="DOE Joint Genome Institute"/>
            <person name="Koch R.A."/>
            <person name="Yoon G."/>
            <person name="Arayal U."/>
            <person name="Lail K."/>
            <person name="Amirebrahimi M."/>
            <person name="Labutti K."/>
            <person name="Lipzen A."/>
            <person name="Riley R."/>
            <person name="Barry K."/>
            <person name="Henrissat B."/>
            <person name="Grigoriev I.V."/>
            <person name="Herr J.R."/>
            <person name="Aime M.C."/>
        </authorList>
    </citation>
    <scope>NUCLEOTIDE SEQUENCE</scope>
    <source>
        <strain evidence="1">MCA 3950</strain>
    </source>
</reference>
<dbReference type="Proteomes" id="UP000812287">
    <property type="component" value="Unassembled WGS sequence"/>
</dbReference>
<dbReference type="RefSeq" id="XP_043035888.1">
    <property type="nucleotide sequence ID" value="XM_043177638.1"/>
</dbReference>
<dbReference type="AlphaFoldDB" id="A0A9P7VKS5"/>
<dbReference type="GeneID" id="66099925"/>
<sequence>MGIGVDPGIHFGVLDLLRPASGSGSVFGIHNTDQIFVGIFGKPSDDFRYRVLESRSEPTPAPPSNLALLKVPPSPPPTLLDCARGTLSCSLTTSSQFNSTFFWPVNPAKSVGSSLLVYTESPDGGSKIGPQRVSGSRFPPSIFSLNRGLPAYRRALLVGVFPTSLTPFNSTPCLFMHDFFPPKPESSVYPPFLELRAQSLQRGKKTFEASPASFPIPAQLFWISFACCAVVLR</sequence>
<proteinExistence type="predicted"/>
<evidence type="ECO:0000313" key="1">
    <source>
        <dbReference type="EMBL" id="KAG7442388.1"/>
    </source>
</evidence>
<evidence type="ECO:0000313" key="2">
    <source>
        <dbReference type="Proteomes" id="UP000812287"/>
    </source>
</evidence>
<gene>
    <name evidence="1" type="ORF">BT62DRAFT_1010309</name>
</gene>